<evidence type="ECO:0000313" key="2">
    <source>
        <dbReference type="Proteomes" id="UP000235914"/>
    </source>
</evidence>
<reference evidence="1 2" key="1">
    <citation type="journal article" date="2017" name="BMC Genomics">
        <title>Genome sequencing of 39 Akkermansia muciniphila isolates reveals its population structure, genomic and functional diverisity, and global distribution in mammalian gut microbiotas.</title>
        <authorList>
            <person name="Guo X."/>
            <person name="Li S."/>
            <person name="Zhang J."/>
            <person name="Wu F."/>
            <person name="Li X."/>
            <person name="Wu D."/>
            <person name="Zhang M."/>
            <person name="Ou Z."/>
            <person name="Jie Z."/>
            <person name="Yan Q."/>
            <person name="Li P."/>
            <person name="Yi J."/>
            <person name="Peng Y."/>
        </authorList>
    </citation>
    <scope>NUCLEOTIDE SEQUENCE [LARGE SCALE GENOMIC DNA]</scope>
    <source>
        <strain evidence="1 2">GP43</strain>
    </source>
</reference>
<comment type="caution">
    <text evidence="1">The sequence shown here is derived from an EMBL/GenBank/DDBJ whole genome shotgun (WGS) entry which is preliminary data.</text>
</comment>
<dbReference type="RefSeq" id="WP_146018444.1">
    <property type="nucleotide sequence ID" value="NZ_PJKN01000004.1"/>
</dbReference>
<dbReference type="Proteomes" id="UP000235914">
    <property type="component" value="Unassembled WGS sequence"/>
</dbReference>
<gene>
    <name evidence="1" type="ORF">CXU09_07765</name>
</gene>
<name>A0AAP8NKV2_9BACT</name>
<dbReference type="AlphaFoldDB" id="A0AAP8NKV2"/>
<organism evidence="1 2">
    <name type="scientific">Akkermansia muciniphila</name>
    <dbReference type="NCBI Taxonomy" id="239935"/>
    <lineage>
        <taxon>Bacteria</taxon>
        <taxon>Pseudomonadati</taxon>
        <taxon>Verrucomicrobiota</taxon>
        <taxon>Verrucomicrobiia</taxon>
        <taxon>Verrucomicrobiales</taxon>
        <taxon>Akkermansiaceae</taxon>
        <taxon>Akkermansia</taxon>
    </lineage>
</organism>
<proteinExistence type="predicted"/>
<sequence length="759" mass="86707">MKPDFFIYNIIARNPYRILGIYGNSSKREQLANVSRISAFLRVKQSISFPLDKIAHLPLPVRTEQSVSQANAALSLPIHRLRYALFWLMKISSDDERALKALESGDTEQAMIIWQTSDTVSAQHNLALCCFFMGYTKKAFRLLEELYAVHASELGKLIDDSLNTSESQLVDLFLSSLKEESPDALQILDSLVSRPVWIERITRSLSDKLLQLIKDCYVQDESTPEKNLENVENLVRVSAPILHSIKLFMGVDDPIYRSLSDQVAEKALRGIVRYYNRSESEKDLLVVLRVMKQVRDIACGSEIIERCTKNINFVQKEIDEYPSDETGKEGEEIYQTIKNELTKNTTISSIHDILRSVKRKLKVVKKRLGAENAAYLQLSSWIATYVHKHLMIVLIERLNKEKVRKEMRETLEDAWAVFRQLDFFAMDPTFREKEYAKDRMSVKKLCMSLSVKTFYFADTIHRYPKFFTGIITILIIVPFACLTVAEVQAEELKSLVSGAKTKEDWKSVIAIARTKTMATNQMEIIKSAESALKEFELYERLKSRFNVAETASEFESIAANARRTYSTVASLKELGDKAKDRAEELRIKEEAEKYERLWGTESKAWNTVKNENSKAACLQYLKLYPMGKHAEDVKKRQIDIEVANIFESRDYGELPAPQRTSFSYSSTASITVTNDTQYVLTILYSGETSEKLEIPAHETRSLKLPTSTYRVVASVDASGVRPFAGTETYRGGSYQVTYYISSTPSPSYRYSTFSDLNNI</sequence>
<evidence type="ECO:0000313" key="1">
    <source>
        <dbReference type="EMBL" id="PNC55970.1"/>
    </source>
</evidence>
<protein>
    <submittedName>
        <fullName evidence="1">Uncharacterized protein</fullName>
    </submittedName>
</protein>
<accession>A0AAP8NKV2</accession>
<dbReference type="EMBL" id="PJKN01000004">
    <property type="protein sequence ID" value="PNC55970.1"/>
    <property type="molecule type" value="Genomic_DNA"/>
</dbReference>